<evidence type="ECO:0000313" key="2">
    <source>
        <dbReference type="Proteomes" id="UP000054564"/>
    </source>
</evidence>
<dbReference type="Proteomes" id="UP000054564">
    <property type="component" value="Unassembled WGS sequence"/>
</dbReference>
<reference evidence="2" key="1">
    <citation type="submission" date="2014-03" db="EMBL/GenBank/DDBJ databases">
        <title>The Genome Sequence of Puccinia striiformis f. sp. tritici PST-78.</title>
        <authorList>
            <consortium name="The Broad Institute Genome Sequencing Platform"/>
            <person name="Cuomo C."/>
            <person name="Hulbert S."/>
            <person name="Chen X."/>
            <person name="Walker B."/>
            <person name="Young S.K."/>
            <person name="Zeng Q."/>
            <person name="Gargeya S."/>
            <person name="Fitzgerald M."/>
            <person name="Haas B."/>
            <person name="Abouelleil A."/>
            <person name="Alvarado L."/>
            <person name="Arachchi H.M."/>
            <person name="Berlin A.M."/>
            <person name="Chapman S.B."/>
            <person name="Goldberg J."/>
            <person name="Griggs A."/>
            <person name="Gujja S."/>
            <person name="Hansen M."/>
            <person name="Howarth C."/>
            <person name="Imamovic A."/>
            <person name="Larimer J."/>
            <person name="McCowan C."/>
            <person name="Montmayeur A."/>
            <person name="Murphy C."/>
            <person name="Neiman D."/>
            <person name="Pearson M."/>
            <person name="Priest M."/>
            <person name="Roberts A."/>
            <person name="Saif S."/>
            <person name="Shea T."/>
            <person name="Sisk P."/>
            <person name="Sykes S."/>
            <person name="Wortman J."/>
            <person name="Nusbaum C."/>
            <person name="Birren B."/>
        </authorList>
    </citation>
    <scope>NUCLEOTIDE SEQUENCE [LARGE SCALE GENOMIC DNA]</scope>
    <source>
        <strain evidence="2">race PST-78</strain>
    </source>
</reference>
<evidence type="ECO:0000313" key="1">
    <source>
        <dbReference type="EMBL" id="KNF02279.1"/>
    </source>
</evidence>
<comment type="caution">
    <text evidence="1">The sequence shown here is derived from an EMBL/GenBank/DDBJ whole genome shotgun (WGS) entry which is preliminary data.</text>
</comment>
<keyword evidence="2" id="KW-1185">Reference proteome</keyword>
<accession>A0A0L0VSM2</accession>
<name>A0A0L0VSM2_9BASI</name>
<organism evidence="1 2">
    <name type="scientific">Puccinia striiformis f. sp. tritici PST-78</name>
    <dbReference type="NCBI Taxonomy" id="1165861"/>
    <lineage>
        <taxon>Eukaryota</taxon>
        <taxon>Fungi</taxon>
        <taxon>Dikarya</taxon>
        <taxon>Basidiomycota</taxon>
        <taxon>Pucciniomycotina</taxon>
        <taxon>Pucciniomycetes</taxon>
        <taxon>Pucciniales</taxon>
        <taxon>Pucciniaceae</taxon>
        <taxon>Puccinia</taxon>
    </lineage>
</organism>
<sequence length="142" mass="16096">MSKLASTLSRIRRTQPASSSQTRTVYLGSSLLAIAGIGYSIDRYVYANALSRTVRLAYNAGLTILDYKINFNPDSPPDKLHERVAQRISEVCIKNEGLYIKLGQSIAIQAAILPTLYKKLFKKILECRVPRLFSRFLLRFLR</sequence>
<proteinExistence type="predicted"/>
<dbReference type="InterPro" id="IPR051130">
    <property type="entry name" value="Mito_struct-func_regulator"/>
</dbReference>
<gene>
    <name evidence="1" type="ORF">PSTG_04487</name>
</gene>
<dbReference type="STRING" id="1165861.A0A0L0VSM2"/>
<dbReference type="PANTHER" id="PTHR43173">
    <property type="entry name" value="ABC1 FAMILY PROTEIN"/>
    <property type="match status" value="1"/>
</dbReference>
<protein>
    <submittedName>
        <fullName evidence="1">Uncharacterized protein</fullName>
    </submittedName>
</protein>
<dbReference type="AlphaFoldDB" id="A0A0L0VSM2"/>
<dbReference type="PANTHER" id="PTHR43173:SF37">
    <property type="entry name" value="ABC1 FAMILY PROTEIN C10F6.14C"/>
    <property type="match status" value="1"/>
</dbReference>
<dbReference type="EMBL" id="AJIL01000024">
    <property type="protein sequence ID" value="KNF02279.1"/>
    <property type="molecule type" value="Genomic_DNA"/>
</dbReference>